<evidence type="ECO:0000256" key="1">
    <source>
        <dbReference type="SAM" id="Phobius"/>
    </source>
</evidence>
<evidence type="ECO:0000313" key="4">
    <source>
        <dbReference type="Proteomes" id="UP000182135"/>
    </source>
</evidence>
<name>A0A1I2J9K1_9CLOT</name>
<keyword evidence="1" id="KW-0812">Transmembrane</keyword>
<protein>
    <submittedName>
        <fullName evidence="3">Uncharacterized protein</fullName>
    </submittedName>
</protein>
<feature type="transmembrane region" description="Helical" evidence="1">
    <location>
        <begin position="12"/>
        <end position="30"/>
    </location>
</feature>
<reference evidence="3 4" key="1">
    <citation type="submission" date="2016-10" db="EMBL/GenBank/DDBJ databases">
        <authorList>
            <person name="de Groot N.N."/>
        </authorList>
    </citation>
    <scope>NUCLEOTIDE SEQUENCE [LARGE SCALE GENOMIC DNA]</scope>
    <source>
        <strain evidence="3 4">NLAE-zl-G419</strain>
    </source>
</reference>
<dbReference type="EMBL" id="QAMZ01000045">
    <property type="protein sequence ID" value="PWL52728.1"/>
    <property type="molecule type" value="Genomic_DNA"/>
</dbReference>
<keyword evidence="4" id="KW-1185">Reference proteome</keyword>
<dbReference type="RefSeq" id="WP_027638352.1">
    <property type="nucleotide sequence ID" value="NZ_BAAACD010000029.1"/>
</dbReference>
<keyword evidence="1" id="KW-0472">Membrane</keyword>
<gene>
    <name evidence="2" type="ORF">DBY38_09505</name>
    <name evidence="3" type="ORF">SAMN04487885_101142</name>
</gene>
<proteinExistence type="predicted"/>
<reference evidence="2 5" key="2">
    <citation type="submission" date="2018-03" db="EMBL/GenBank/DDBJ databases">
        <title>The uncultured portion of the human microbiome is neutrally assembled.</title>
        <authorList>
            <person name="Jeraldo P."/>
            <person name="Boardman L."/>
            <person name="White B.A."/>
            <person name="Nelson H."/>
            <person name="Goldenfeld N."/>
            <person name="Chia N."/>
        </authorList>
    </citation>
    <scope>NUCLEOTIDE SEQUENCE [LARGE SCALE GENOMIC DNA]</scope>
    <source>
        <strain evidence="2">CIM:MAG 903</strain>
    </source>
</reference>
<keyword evidence="1" id="KW-1133">Transmembrane helix</keyword>
<evidence type="ECO:0000313" key="2">
    <source>
        <dbReference type="EMBL" id="PWL52728.1"/>
    </source>
</evidence>
<dbReference type="STRING" id="1529.SAMN04487885_101142"/>
<accession>A0A1I2J9K1</accession>
<dbReference type="Proteomes" id="UP000246114">
    <property type="component" value="Unassembled WGS sequence"/>
</dbReference>
<evidence type="ECO:0000313" key="5">
    <source>
        <dbReference type="Proteomes" id="UP000246114"/>
    </source>
</evidence>
<dbReference type="Proteomes" id="UP000182135">
    <property type="component" value="Unassembled WGS sequence"/>
</dbReference>
<evidence type="ECO:0000313" key="3">
    <source>
        <dbReference type="EMBL" id="SFF49877.1"/>
    </source>
</evidence>
<organism evidence="3 4">
    <name type="scientific">Clostridium cadaveris</name>
    <dbReference type="NCBI Taxonomy" id="1529"/>
    <lineage>
        <taxon>Bacteria</taxon>
        <taxon>Bacillati</taxon>
        <taxon>Bacillota</taxon>
        <taxon>Clostridia</taxon>
        <taxon>Eubacteriales</taxon>
        <taxon>Clostridiaceae</taxon>
        <taxon>Clostridium</taxon>
    </lineage>
</organism>
<dbReference type="EMBL" id="FOOE01000001">
    <property type="protein sequence ID" value="SFF49877.1"/>
    <property type="molecule type" value="Genomic_DNA"/>
</dbReference>
<sequence length="147" mass="17452">MCCKRKVKRGYALPAVVVLMMMVFTVFLILSNITVNLYNQYKYCYKSLDNICERPIEEYDLQTVIKSNLSNLLEEKGIEIRGIKDLRSFLEKENFKMLYEGFEITYSYTSISQKFVAEKKSTGKRYDFYIMYENKDIEIIYKENGGR</sequence>
<dbReference type="AlphaFoldDB" id="A0A1I2J9K1"/>